<protein>
    <submittedName>
        <fullName evidence="3">Ig-like domain-containing protein</fullName>
    </submittedName>
</protein>
<gene>
    <name evidence="3" type="ORF">JFL43_03020</name>
</gene>
<comment type="caution">
    <text evidence="3">The sequence shown here is derived from an EMBL/GenBank/DDBJ whole genome shotgun (WGS) entry which is preliminary data.</text>
</comment>
<dbReference type="InterPro" id="IPR008964">
    <property type="entry name" value="Invasin/intimin_cell_adhesion"/>
</dbReference>
<evidence type="ECO:0000259" key="2">
    <source>
        <dbReference type="SMART" id="SM00635"/>
    </source>
</evidence>
<dbReference type="SUPFAM" id="SSF49373">
    <property type="entry name" value="Invasin/intimin cell-adhesion fragments"/>
    <property type="match status" value="1"/>
</dbReference>
<dbReference type="Gene3D" id="2.60.120.260">
    <property type="entry name" value="Galactose-binding domain-like"/>
    <property type="match status" value="1"/>
</dbReference>
<evidence type="ECO:0000313" key="3">
    <source>
        <dbReference type="EMBL" id="MBK3493846.1"/>
    </source>
</evidence>
<keyword evidence="4" id="KW-1185">Reference proteome</keyword>
<evidence type="ECO:0000313" key="4">
    <source>
        <dbReference type="Proteomes" id="UP000618943"/>
    </source>
</evidence>
<dbReference type="SMART" id="SM00635">
    <property type="entry name" value="BID_2"/>
    <property type="match status" value="1"/>
</dbReference>
<keyword evidence="1" id="KW-0732">Signal</keyword>
<feature type="domain" description="BIG2" evidence="2">
    <location>
        <begin position="188"/>
        <end position="265"/>
    </location>
</feature>
<name>A0ABS1H356_9BACL</name>
<proteinExistence type="predicted"/>
<dbReference type="Pfam" id="PF02368">
    <property type="entry name" value="Big_2"/>
    <property type="match status" value="1"/>
</dbReference>
<reference evidence="3 4" key="1">
    <citation type="submission" date="2020-12" db="EMBL/GenBank/DDBJ databases">
        <title>YIM B01967 draft genome.</title>
        <authorList>
            <person name="Yan X."/>
        </authorList>
    </citation>
    <scope>NUCLEOTIDE SEQUENCE [LARGE SCALE GENOMIC DNA]</scope>
    <source>
        <strain evidence="3 4">YIM B01967</strain>
    </source>
</reference>
<organism evidence="3 4">
    <name type="scientific">Viridibacillus soli</name>
    <dbReference type="NCBI Taxonomy" id="2798301"/>
    <lineage>
        <taxon>Bacteria</taxon>
        <taxon>Bacillati</taxon>
        <taxon>Bacillota</taxon>
        <taxon>Bacilli</taxon>
        <taxon>Bacillales</taxon>
        <taxon>Caryophanaceae</taxon>
        <taxon>Viridibacillus</taxon>
    </lineage>
</organism>
<evidence type="ECO:0000256" key="1">
    <source>
        <dbReference type="SAM" id="SignalP"/>
    </source>
</evidence>
<dbReference type="InterPro" id="IPR008979">
    <property type="entry name" value="Galactose-bd-like_sf"/>
</dbReference>
<dbReference type="EMBL" id="JAEOAH010000003">
    <property type="protein sequence ID" value="MBK3493846.1"/>
    <property type="molecule type" value="Genomic_DNA"/>
</dbReference>
<feature type="signal peptide" evidence="1">
    <location>
        <begin position="1"/>
        <end position="19"/>
    </location>
</feature>
<accession>A0ABS1H356</accession>
<dbReference type="Proteomes" id="UP000618943">
    <property type="component" value="Unassembled WGS sequence"/>
</dbReference>
<sequence>MLLFLLSLPFYIFSGTAQAETTVSENLIPKMTSDTAPSGKVTSSSKVLEPFLAFDGVPHYSVSNTFKAWGTHTQTGWLGYEFDTPKILTKYILYYGNHQSSNPGYMTNLPNSWTFEGSNDGVNWTKLDSVSNYAIWQDGENVFEIDNKQPFTHFRINITKNNGSTSNVVNLTIHELELWGYNATIEPNAETISLDKYKLELVEGNHDKLTATVLPENIANKKIIWTSSDESITTVDQDGNVIALREGEAIITAKVENTDLVAICTVIVKKLNNEYSSAILSITLVNGITKEYDVTNKVLNNYLNWFENAQGTSTFKFSKTLSPYKKVTEYIVHDKITSFEVREY</sequence>
<dbReference type="InterPro" id="IPR003343">
    <property type="entry name" value="Big_2"/>
</dbReference>
<feature type="chain" id="PRO_5045362550" evidence="1">
    <location>
        <begin position="20"/>
        <end position="344"/>
    </location>
</feature>
<dbReference type="Gene3D" id="2.60.40.1080">
    <property type="match status" value="1"/>
</dbReference>
<dbReference type="SUPFAM" id="SSF49785">
    <property type="entry name" value="Galactose-binding domain-like"/>
    <property type="match status" value="1"/>
</dbReference>